<comment type="caution">
    <text evidence="6">The sequence shown here is derived from an EMBL/GenBank/DDBJ whole genome shotgun (WGS) entry which is preliminary data.</text>
</comment>
<keyword evidence="7" id="KW-1185">Reference proteome</keyword>
<protein>
    <submittedName>
        <fullName evidence="6">Putative peptidoglycan binding protein</fullName>
    </submittedName>
</protein>
<dbReference type="Proteomes" id="UP000278962">
    <property type="component" value="Unassembled WGS sequence"/>
</dbReference>
<dbReference type="InterPro" id="IPR051202">
    <property type="entry name" value="Peptidase_C40"/>
</dbReference>
<dbReference type="EMBL" id="RBIL01000001">
    <property type="protein sequence ID" value="RKQ93398.1"/>
    <property type="molecule type" value="Genomic_DNA"/>
</dbReference>
<dbReference type="Gene3D" id="3.90.1720.10">
    <property type="entry name" value="endopeptidase domain like (from Nostoc punctiforme)"/>
    <property type="match status" value="1"/>
</dbReference>
<proteinExistence type="inferred from homology"/>
<dbReference type="AlphaFoldDB" id="A0A660LE74"/>
<dbReference type="Gene3D" id="1.10.101.10">
    <property type="entry name" value="PGBD-like superfamily/PGBD"/>
    <property type="match status" value="2"/>
</dbReference>
<reference evidence="6 7" key="1">
    <citation type="submission" date="2018-10" db="EMBL/GenBank/DDBJ databases">
        <title>Genomic Encyclopedia of Archaeal and Bacterial Type Strains, Phase II (KMG-II): from individual species to whole genera.</title>
        <authorList>
            <person name="Goeker M."/>
        </authorList>
    </citation>
    <scope>NUCLEOTIDE SEQUENCE [LARGE SCALE GENOMIC DNA]</scope>
    <source>
        <strain evidence="6 7">DSM 14954</strain>
    </source>
</reference>
<keyword evidence="2" id="KW-0645">Protease</keyword>
<gene>
    <name evidence="6" type="ORF">C8N24_3264</name>
</gene>
<keyword evidence="4" id="KW-0788">Thiol protease</keyword>
<organism evidence="6 7">
    <name type="scientific">Solirubrobacter pauli</name>
    <dbReference type="NCBI Taxonomy" id="166793"/>
    <lineage>
        <taxon>Bacteria</taxon>
        <taxon>Bacillati</taxon>
        <taxon>Actinomycetota</taxon>
        <taxon>Thermoleophilia</taxon>
        <taxon>Solirubrobacterales</taxon>
        <taxon>Solirubrobacteraceae</taxon>
        <taxon>Solirubrobacter</taxon>
    </lineage>
</organism>
<dbReference type="Pfam" id="PF00877">
    <property type="entry name" value="NLPC_P60"/>
    <property type="match status" value="1"/>
</dbReference>
<feature type="domain" description="NlpC/P60" evidence="5">
    <location>
        <begin position="161"/>
        <end position="279"/>
    </location>
</feature>
<dbReference type="InterPro" id="IPR000064">
    <property type="entry name" value="NLP_P60_dom"/>
</dbReference>
<dbReference type="InterPro" id="IPR002477">
    <property type="entry name" value="Peptidoglycan-bd-like"/>
</dbReference>
<accession>A0A660LE74</accession>
<dbReference type="PANTHER" id="PTHR47053">
    <property type="entry name" value="MUREIN DD-ENDOPEPTIDASE MEPH-RELATED"/>
    <property type="match status" value="1"/>
</dbReference>
<dbReference type="SUPFAM" id="SSF47090">
    <property type="entry name" value="PGBD-like"/>
    <property type="match status" value="2"/>
</dbReference>
<dbReference type="SUPFAM" id="SSF54001">
    <property type="entry name" value="Cysteine proteinases"/>
    <property type="match status" value="1"/>
</dbReference>
<dbReference type="Pfam" id="PF01471">
    <property type="entry name" value="PG_binding_1"/>
    <property type="match status" value="2"/>
</dbReference>
<sequence length="279" mass="27930">MTNVQVSAALVAASVAVPTTGTAAAQELERGTTGDDVRAVQRALGITADGEFGPITRRAVKDFQARSGLVVDGIVGPATKRALGLAGAPTPSGSRGVTPSNAATTMSIQRALGISADGVYGPITRQAVRDFQRSRGLVVDGVAGPATLGALGVSGGGSAPSSSGGSAVGAARTKLGAPYQLGGEGPAWDCSGLTQWAMAQAGVTIPRTSFDQFNVGTPVTRESIQAGDLVFFDANGPGASHVGIATGNATVISATTHGVREHAIGGDYWGTHYVGARRY</sequence>
<evidence type="ECO:0000259" key="5">
    <source>
        <dbReference type="PROSITE" id="PS51935"/>
    </source>
</evidence>
<dbReference type="InterPro" id="IPR036365">
    <property type="entry name" value="PGBD-like_sf"/>
</dbReference>
<dbReference type="InterPro" id="IPR038765">
    <property type="entry name" value="Papain-like_cys_pep_sf"/>
</dbReference>
<evidence type="ECO:0000256" key="2">
    <source>
        <dbReference type="ARBA" id="ARBA00022670"/>
    </source>
</evidence>
<dbReference type="InterPro" id="IPR036366">
    <property type="entry name" value="PGBDSf"/>
</dbReference>
<evidence type="ECO:0000313" key="6">
    <source>
        <dbReference type="EMBL" id="RKQ93398.1"/>
    </source>
</evidence>
<evidence type="ECO:0000256" key="4">
    <source>
        <dbReference type="ARBA" id="ARBA00022807"/>
    </source>
</evidence>
<evidence type="ECO:0000313" key="7">
    <source>
        <dbReference type="Proteomes" id="UP000278962"/>
    </source>
</evidence>
<dbReference type="GO" id="GO:0006508">
    <property type="term" value="P:proteolysis"/>
    <property type="evidence" value="ECO:0007669"/>
    <property type="project" value="UniProtKB-KW"/>
</dbReference>
<evidence type="ECO:0000256" key="3">
    <source>
        <dbReference type="ARBA" id="ARBA00022801"/>
    </source>
</evidence>
<keyword evidence="3" id="KW-0378">Hydrolase</keyword>
<comment type="similarity">
    <text evidence="1">Belongs to the peptidase C40 family.</text>
</comment>
<dbReference type="GO" id="GO:0008234">
    <property type="term" value="F:cysteine-type peptidase activity"/>
    <property type="evidence" value="ECO:0007669"/>
    <property type="project" value="UniProtKB-KW"/>
</dbReference>
<name>A0A660LE74_9ACTN</name>
<dbReference type="PANTHER" id="PTHR47053:SF1">
    <property type="entry name" value="MUREIN DD-ENDOPEPTIDASE MEPH-RELATED"/>
    <property type="match status" value="1"/>
</dbReference>
<dbReference type="PROSITE" id="PS51935">
    <property type="entry name" value="NLPC_P60"/>
    <property type="match status" value="1"/>
</dbReference>
<evidence type="ECO:0000256" key="1">
    <source>
        <dbReference type="ARBA" id="ARBA00007074"/>
    </source>
</evidence>